<keyword evidence="4 7" id="KW-1133">Transmembrane helix</keyword>
<name>A0A9N8VZW9_9GLOM</name>
<dbReference type="GO" id="GO:0015020">
    <property type="term" value="F:glucuronosyltransferase activity"/>
    <property type="evidence" value="ECO:0007669"/>
    <property type="project" value="TreeGrafter"/>
</dbReference>
<comment type="caution">
    <text evidence="8">The sequence shown here is derived from an EMBL/GenBank/DDBJ whole genome shotgun (WGS) entry which is preliminary data.</text>
</comment>
<dbReference type="GO" id="GO:0016020">
    <property type="term" value="C:membrane"/>
    <property type="evidence" value="ECO:0007669"/>
    <property type="project" value="UniProtKB-SubCell"/>
</dbReference>
<gene>
    <name evidence="8" type="ORF">DERYTH_LOCUS1242</name>
</gene>
<keyword evidence="5 7" id="KW-0472">Membrane</keyword>
<dbReference type="PANTHER" id="PTHR12270">
    <property type="entry name" value="GLYCOSYLTRANSFERASE-RELATED"/>
    <property type="match status" value="1"/>
</dbReference>
<comment type="subcellular location">
    <subcellularLocation>
        <location evidence="1">Membrane</location>
        <topology evidence="1">Single-pass type II membrane protein</topology>
    </subcellularLocation>
</comment>
<dbReference type="GO" id="GO:0042285">
    <property type="term" value="F:xylosyltransferase activity"/>
    <property type="evidence" value="ECO:0007669"/>
    <property type="project" value="TreeGrafter"/>
</dbReference>
<dbReference type="InterPro" id="IPR051292">
    <property type="entry name" value="Xyl/GlcA_transferase"/>
</dbReference>
<protein>
    <submittedName>
        <fullName evidence="8">15888_t:CDS:1</fullName>
    </submittedName>
</protein>
<evidence type="ECO:0000256" key="4">
    <source>
        <dbReference type="ARBA" id="ARBA00022989"/>
    </source>
</evidence>
<evidence type="ECO:0000313" key="9">
    <source>
        <dbReference type="Proteomes" id="UP000789405"/>
    </source>
</evidence>
<dbReference type="OrthoDB" id="3056235at2759"/>
<organism evidence="8 9">
    <name type="scientific">Dentiscutata erythropus</name>
    <dbReference type="NCBI Taxonomy" id="1348616"/>
    <lineage>
        <taxon>Eukaryota</taxon>
        <taxon>Fungi</taxon>
        <taxon>Fungi incertae sedis</taxon>
        <taxon>Mucoromycota</taxon>
        <taxon>Glomeromycotina</taxon>
        <taxon>Glomeromycetes</taxon>
        <taxon>Diversisporales</taxon>
        <taxon>Gigasporaceae</taxon>
        <taxon>Dentiscutata</taxon>
    </lineage>
</organism>
<dbReference type="Proteomes" id="UP000789405">
    <property type="component" value="Unassembled WGS sequence"/>
</dbReference>
<dbReference type="Pfam" id="PF13896">
    <property type="entry name" value="Glyco_transf_49"/>
    <property type="match status" value="1"/>
</dbReference>
<evidence type="ECO:0000256" key="3">
    <source>
        <dbReference type="ARBA" id="ARBA00022968"/>
    </source>
</evidence>
<evidence type="ECO:0000256" key="2">
    <source>
        <dbReference type="ARBA" id="ARBA00022692"/>
    </source>
</evidence>
<reference evidence="8" key="1">
    <citation type="submission" date="2021-06" db="EMBL/GenBank/DDBJ databases">
        <authorList>
            <person name="Kallberg Y."/>
            <person name="Tangrot J."/>
            <person name="Rosling A."/>
        </authorList>
    </citation>
    <scope>NUCLEOTIDE SEQUENCE</scope>
    <source>
        <strain evidence="8">MA453B</strain>
    </source>
</reference>
<evidence type="ECO:0000256" key="1">
    <source>
        <dbReference type="ARBA" id="ARBA00004606"/>
    </source>
</evidence>
<dbReference type="AlphaFoldDB" id="A0A9N8VZW9"/>
<dbReference type="EMBL" id="CAJVPY010000330">
    <property type="protein sequence ID" value="CAG8466250.1"/>
    <property type="molecule type" value="Genomic_DNA"/>
</dbReference>
<keyword evidence="3" id="KW-0735">Signal-anchor</keyword>
<keyword evidence="9" id="KW-1185">Reference proteome</keyword>
<keyword evidence="6" id="KW-0325">Glycoprotein</keyword>
<evidence type="ECO:0000256" key="5">
    <source>
        <dbReference type="ARBA" id="ARBA00023136"/>
    </source>
</evidence>
<sequence>MLKKSPILPVYGTLRRPTFRNLARIFKIIIWPLVFGYLAFSVILSSIHLFEHLNPRGFRSRKAILPINKTYDTNNTSPLSEMPNEYRFLKLHSASSQLSPDNIFPFYFRSELTPKEDDITVTTFVTQDNYDDLVRLAKAWQGPISAVLHLQTENLRNDDPEIINVLHTFANLYKENLNIKRHVDIHVVAGLNISKIPKLSNIHLNIARFFARTEFVLFLAQDTWPSPMAKDHLKQHKKLLMENDILVLPAFSFTEFADNYDFPNTVDELIHLVQLNIMGIYDKGWPLNKGPTDYEKWIDMVLYNVSFGYDSIYQPNFVVKRGREIPWCTERFDTFEKSKAACLLQMYFNGAEVWVVPEAFVIQHQYNQVYTLLEQQESRIEKKIYERMYLKFFREACMYYARIIDGLDEWRTPRASHIKQQCPKIISNWGLFSKKIKR</sequence>
<evidence type="ECO:0000256" key="7">
    <source>
        <dbReference type="SAM" id="Phobius"/>
    </source>
</evidence>
<evidence type="ECO:0000313" key="8">
    <source>
        <dbReference type="EMBL" id="CAG8466250.1"/>
    </source>
</evidence>
<evidence type="ECO:0000256" key="6">
    <source>
        <dbReference type="ARBA" id="ARBA00023180"/>
    </source>
</evidence>
<dbReference type="GO" id="GO:0035269">
    <property type="term" value="P:protein O-linked glycosylation via mannose"/>
    <property type="evidence" value="ECO:0007669"/>
    <property type="project" value="TreeGrafter"/>
</dbReference>
<accession>A0A9N8VZW9</accession>
<proteinExistence type="predicted"/>
<feature type="transmembrane region" description="Helical" evidence="7">
    <location>
        <begin position="25"/>
        <end position="50"/>
    </location>
</feature>
<keyword evidence="2 7" id="KW-0812">Transmembrane</keyword>
<dbReference type="PANTHER" id="PTHR12270:SF25">
    <property type="entry name" value="GLYCOSYLTRANSFERASE-LIKE PROTEIN LARGE"/>
    <property type="match status" value="1"/>
</dbReference>